<comment type="caution">
    <text evidence="1">The sequence shown here is derived from an EMBL/GenBank/DDBJ whole genome shotgun (WGS) entry which is preliminary data.</text>
</comment>
<dbReference type="Proteomes" id="UP001060215">
    <property type="component" value="Chromosome 4"/>
</dbReference>
<reference evidence="1 2" key="1">
    <citation type="journal article" date="2022" name="Plant J.">
        <title>Chromosome-level genome of Camellia lanceoleosa provides a valuable resource for understanding genome evolution and self-incompatibility.</title>
        <authorList>
            <person name="Gong W."/>
            <person name="Xiao S."/>
            <person name="Wang L."/>
            <person name="Liao Z."/>
            <person name="Chang Y."/>
            <person name="Mo W."/>
            <person name="Hu G."/>
            <person name="Li W."/>
            <person name="Zhao G."/>
            <person name="Zhu H."/>
            <person name="Hu X."/>
            <person name="Ji K."/>
            <person name="Xiang X."/>
            <person name="Song Q."/>
            <person name="Yuan D."/>
            <person name="Jin S."/>
            <person name="Zhang L."/>
        </authorList>
    </citation>
    <scope>NUCLEOTIDE SEQUENCE [LARGE SCALE GENOMIC DNA]</scope>
    <source>
        <strain evidence="1">SQ_2022a</strain>
    </source>
</reference>
<proteinExistence type="predicted"/>
<name>A0ACC0HPA0_9ERIC</name>
<evidence type="ECO:0000313" key="1">
    <source>
        <dbReference type="EMBL" id="KAI8014722.1"/>
    </source>
</evidence>
<protein>
    <submittedName>
        <fullName evidence="1">Uncharacterized protein</fullName>
    </submittedName>
</protein>
<gene>
    <name evidence="1" type="ORF">LOK49_LG05G02878</name>
</gene>
<evidence type="ECO:0000313" key="2">
    <source>
        <dbReference type="Proteomes" id="UP001060215"/>
    </source>
</evidence>
<organism evidence="1 2">
    <name type="scientific">Camellia lanceoleosa</name>
    <dbReference type="NCBI Taxonomy" id="1840588"/>
    <lineage>
        <taxon>Eukaryota</taxon>
        <taxon>Viridiplantae</taxon>
        <taxon>Streptophyta</taxon>
        <taxon>Embryophyta</taxon>
        <taxon>Tracheophyta</taxon>
        <taxon>Spermatophyta</taxon>
        <taxon>Magnoliopsida</taxon>
        <taxon>eudicotyledons</taxon>
        <taxon>Gunneridae</taxon>
        <taxon>Pentapetalae</taxon>
        <taxon>asterids</taxon>
        <taxon>Ericales</taxon>
        <taxon>Theaceae</taxon>
        <taxon>Camellia</taxon>
    </lineage>
</organism>
<dbReference type="EMBL" id="CM045761">
    <property type="protein sequence ID" value="KAI8014722.1"/>
    <property type="molecule type" value="Genomic_DNA"/>
</dbReference>
<sequence length="169" mass="18323">MAAATTVVNLSSNPRNGFSSLFETLRCFLNCLCLGRAAEPEDTTAVPSSTSDPFAAPPSTLVCDLQWLGGLMKLESWWRLIVSFVAAGTAMVFLVKLGEALELRDSFWGVLLQGHAVRSLLARWIDEVGILVEVIIVGSVVAGQLGSNIEHDDYALPMEVANRNREVKC</sequence>
<accession>A0ACC0HPA0</accession>
<keyword evidence="2" id="KW-1185">Reference proteome</keyword>